<accession>A0A511MC06</accession>
<sequence length="43" mass="5073">MDSDEWEALREIGVDPDDPEVQAGQQWVADILKCWGLWLRNWT</sequence>
<proteinExistence type="predicted"/>
<dbReference type="AlphaFoldDB" id="A0A511MC06"/>
<dbReference type="Proteomes" id="UP000321424">
    <property type="component" value="Unassembled WGS sequence"/>
</dbReference>
<keyword evidence="2" id="KW-1185">Reference proteome</keyword>
<evidence type="ECO:0000313" key="1">
    <source>
        <dbReference type="EMBL" id="GEM38160.1"/>
    </source>
</evidence>
<gene>
    <name evidence="1" type="ORF">NN4_26790</name>
</gene>
<reference evidence="1 2" key="1">
    <citation type="submission" date="2019-07" db="EMBL/GenBank/DDBJ databases">
        <title>Whole genome shotgun sequence of Nocardia ninae NBRC 108245.</title>
        <authorList>
            <person name="Hosoyama A."/>
            <person name="Uohara A."/>
            <person name="Ohji S."/>
            <person name="Ichikawa N."/>
        </authorList>
    </citation>
    <scope>NUCLEOTIDE SEQUENCE [LARGE SCALE GENOMIC DNA]</scope>
    <source>
        <strain evidence="1 2">NBRC 108245</strain>
    </source>
</reference>
<protein>
    <submittedName>
        <fullName evidence="1">Uncharacterized protein</fullName>
    </submittedName>
</protein>
<name>A0A511MC06_9NOCA</name>
<organism evidence="1 2">
    <name type="scientific">Nocardia ninae NBRC 108245</name>
    <dbReference type="NCBI Taxonomy" id="1210091"/>
    <lineage>
        <taxon>Bacteria</taxon>
        <taxon>Bacillati</taxon>
        <taxon>Actinomycetota</taxon>
        <taxon>Actinomycetes</taxon>
        <taxon>Mycobacteriales</taxon>
        <taxon>Nocardiaceae</taxon>
        <taxon>Nocardia</taxon>
    </lineage>
</organism>
<dbReference type="RefSeq" id="WP_281289345.1">
    <property type="nucleotide sequence ID" value="NZ_BJXA01000014.1"/>
</dbReference>
<evidence type="ECO:0000313" key="2">
    <source>
        <dbReference type="Proteomes" id="UP000321424"/>
    </source>
</evidence>
<dbReference type="EMBL" id="BJXA01000014">
    <property type="protein sequence ID" value="GEM38160.1"/>
    <property type="molecule type" value="Genomic_DNA"/>
</dbReference>
<comment type="caution">
    <text evidence="1">The sequence shown here is derived from an EMBL/GenBank/DDBJ whole genome shotgun (WGS) entry which is preliminary data.</text>
</comment>